<comment type="pathway">
    <text evidence="1">Amino-acid biosynthesis; L-tryptophan biosynthesis; L-tryptophan from chorismate: step 1/5.</text>
</comment>
<dbReference type="EC" id="4.1.3.27" evidence="3"/>
<dbReference type="PANTHER" id="PTHR11236:SF9">
    <property type="entry name" value="ANTHRANILATE SYNTHASE COMPONENT 1"/>
    <property type="match status" value="1"/>
</dbReference>
<dbReference type="GO" id="GO:0000162">
    <property type="term" value="P:L-tryptophan biosynthetic process"/>
    <property type="evidence" value="ECO:0007669"/>
    <property type="project" value="UniProtKB-UniPathway"/>
</dbReference>
<evidence type="ECO:0000256" key="6">
    <source>
        <dbReference type="ARBA" id="ARBA00047683"/>
    </source>
</evidence>
<evidence type="ECO:0000313" key="10">
    <source>
        <dbReference type="Proteomes" id="UP000282323"/>
    </source>
</evidence>
<evidence type="ECO:0000256" key="1">
    <source>
        <dbReference type="ARBA" id="ARBA00004873"/>
    </source>
</evidence>
<keyword evidence="9" id="KW-0032">Aminotransferase</keyword>
<evidence type="ECO:0000256" key="2">
    <source>
        <dbReference type="ARBA" id="ARBA00009562"/>
    </source>
</evidence>
<gene>
    <name evidence="9" type="primary">pabB</name>
    <name evidence="9" type="ORF">EA473_04490</name>
</gene>
<feature type="domain" description="Chorismate-utilising enzyme C-terminal" evidence="7">
    <location>
        <begin position="219"/>
        <end position="472"/>
    </location>
</feature>
<dbReference type="RefSeq" id="WP_124194454.1">
    <property type="nucleotide sequence ID" value="NZ_REGA01000003.1"/>
</dbReference>
<dbReference type="PANTHER" id="PTHR11236">
    <property type="entry name" value="AMINOBENZOATE/ANTHRANILATE SYNTHASE"/>
    <property type="match status" value="1"/>
</dbReference>
<keyword evidence="10" id="KW-1185">Reference proteome</keyword>
<dbReference type="GO" id="GO:0004049">
    <property type="term" value="F:anthranilate synthase activity"/>
    <property type="evidence" value="ECO:0007669"/>
    <property type="project" value="UniProtKB-EC"/>
</dbReference>
<evidence type="ECO:0000259" key="7">
    <source>
        <dbReference type="Pfam" id="PF00425"/>
    </source>
</evidence>
<dbReference type="InterPro" id="IPR015890">
    <property type="entry name" value="Chorismate_C"/>
</dbReference>
<dbReference type="NCBIfam" id="TIGR01824">
    <property type="entry name" value="PabB-clade2"/>
    <property type="match status" value="1"/>
</dbReference>
<dbReference type="InterPro" id="IPR005801">
    <property type="entry name" value="ADC_synthase"/>
</dbReference>
<feature type="domain" description="Anthranilate synthase component I N-terminal" evidence="8">
    <location>
        <begin position="41"/>
        <end position="150"/>
    </location>
</feature>
<name>A0A3N6MPE6_NATCH</name>
<keyword evidence="4" id="KW-0028">Amino-acid biosynthesis</keyword>
<organism evidence="9 10">
    <name type="scientific">Natrarchaeobius chitinivorans</name>
    <dbReference type="NCBI Taxonomy" id="1679083"/>
    <lineage>
        <taxon>Archaea</taxon>
        <taxon>Methanobacteriati</taxon>
        <taxon>Methanobacteriota</taxon>
        <taxon>Stenosarchaea group</taxon>
        <taxon>Halobacteria</taxon>
        <taxon>Halobacteriales</taxon>
        <taxon>Natrialbaceae</taxon>
        <taxon>Natrarchaeobius</taxon>
    </lineage>
</organism>
<dbReference type="EMBL" id="REGA01000003">
    <property type="protein sequence ID" value="RQG96386.1"/>
    <property type="molecule type" value="Genomic_DNA"/>
</dbReference>
<dbReference type="Pfam" id="PF04715">
    <property type="entry name" value="Anth_synt_I_N"/>
    <property type="match status" value="1"/>
</dbReference>
<keyword evidence="9" id="KW-0808">Transferase</keyword>
<dbReference type="Proteomes" id="UP000282323">
    <property type="component" value="Unassembled WGS sequence"/>
</dbReference>
<dbReference type="Pfam" id="PF00425">
    <property type="entry name" value="Chorismate_bind"/>
    <property type="match status" value="1"/>
</dbReference>
<dbReference type="Gene3D" id="3.60.120.10">
    <property type="entry name" value="Anthranilate synthase"/>
    <property type="match status" value="1"/>
</dbReference>
<accession>A0A3N6MPE6</accession>
<evidence type="ECO:0000259" key="8">
    <source>
        <dbReference type="Pfam" id="PF04715"/>
    </source>
</evidence>
<evidence type="ECO:0000256" key="3">
    <source>
        <dbReference type="ARBA" id="ARBA00012266"/>
    </source>
</evidence>
<evidence type="ECO:0000313" key="9">
    <source>
        <dbReference type="EMBL" id="RQG96386.1"/>
    </source>
</evidence>
<sequence length="501" mass="55092">MTSTDGNPVVRTDLEAFRSLAEDAPPNARVPVEVRVRVSDPFLAYRRARDGWGGVFFETSGGDDGWSYFGVEPADWITRWSTDNRTSFEVLEGLLTDTELIRGEVDVPFPCGAFGWLSYDIARELESLPGTTVDDRGLPRLQLATYDTVAAWEEPRDGSTTLRITSCPEITPESDPEERYETARRNALDLADRAVSGCPGVGDPPSDRRTATFESECGKPEYADRVRRVKAYIRDGETFQANVSQRLVGPAVVHPVTVFGGLRRTNPAPYSALLEFPGVDLVSASPELLLDVEGDRLRTEPIAGTQPRGETELEDARLETELLESEKERAEHAMLVDLQRNDLGKVAAYGTVAVEEFRRVDRYSEVMHTVSVVTGTLRDEESVADAVEAVFPGGTITGAPKPRTMAIIDELEDTRRGPYTGGIGVFGYDERATVNMTIRTLVRTGDEYHLRVGAGIVHDSDPHREYNETLAKGRALIDAIGDAIDEPLEVDDGTIIGGSRR</sequence>
<dbReference type="InterPro" id="IPR006805">
    <property type="entry name" value="Anth_synth_I_N"/>
</dbReference>
<comment type="catalytic activity">
    <reaction evidence="6">
        <text>chorismate + L-glutamine = anthranilate + pyruvate + L-glutamate + H(+)</text>
        <dbReference type="Rhea" id="RHEA:21732"/>
        <dbReference type="ChEBI" id="CHEBI:15361"/>
        <dbReference type="ChEBI" id="CHEBI:15378"/>
        <dbReference type="ChEBI" id="CHEBI:16567"/>
        <dbReference type="ChEBI" id="CHEBI:29748"/>
        <dbReference type="ChEBI" id="CHEBI:29985"/>
        <dbReference type="ChEBI" id="CHEBI:58359"/>
        <dbReference type="EC" id="4.1.3.27"/>
    </reaction>
</comment>
<protein>
    <recommendedName>
        <fullName evidence="3">anthranilate synthase</fullName>
        <ecNumber evidence="3">4.1.3.27</ecNumber>
    </recommendedName>
</protein>
<evidence type="ECO:0000256" key="4">
    <source>
        <dbReference type="ARBA" id="ARBA00022822"/>
    </source>
</evidence>
<dbReference type="OrthoDB" id="25514at2157"/>
<comment type="similarity">
    <text evidence="2">Belongs to the anthranilate synthase component I family.</text>
</comment>
<dbReference type="PRINTS" id="PR00095">
    <property type="entry name" value="ANTSNTHASEI"/>
</dbReference>
<dbReference type="InterPro" id="IPR019999">
    <property type="entry name" value="Anth_synth_I-like"/>
</dbReference>
<dbReference type="AlphaFoldDB" id="A0A3N6MPE6"/>
<keyword evidence="5" id="KW-0057">Aromatic amino acid biosynthesis</keyword>
<reference evidence="9 10" key="1">
    <citation type="submission" date="2018-10" db="EMBL/GenBank/DDBJ databases">
        <title>Natrarchaeobius chitinivorans gen. nov., sp. nov., and Natrarchaeobius haloalkaliphilus sp. nov., alkaliphilic, chitin-utilizing haloarchaea from hypersaline alkaline lakes.</title>
        <authorList>
            <person name="Sorokin D.Y."/>
            <person name="Elcheninov A.G."/>
            <person name="Kostrikina N.A."/>
            <person name="Bale N.J."/>
            <person name="Sinninghe Damste J.S."/>
            <person name="Khijniak T.V."/>
            <person name="Kublanov I.V."/>
            <person name="Toshchakov S.V."/>
        </authorList>
    </citation>
    <scope>NUCLEOTIDE SEQUENCE [LARGE SCALE GENOMIC DNA]</scope>
    <source>
        <strain evidence="9 10">AArcht4T</strain>
    </source>
</reference>
<dbReference type="SUPFAM" id="SSF56322">
    <property type="entry name" value="ADC synthase"/>
    <property type="match status" value="1"/>
</dbReference>
<comment type="caution">
    <text evidence="9">The sequence shown here is derived from an EMBL/GenBank/DDBJ whole genome shotgun (WGS) entry which is preliminary data.</text>
</comment>
<dbReference type="UniPathway" id="UPA00035">
    <property type="reaction ID" value="UER00040"/>
</dbReference>
<proteinExistence type="inferred from homology"/>
<dbReference type="InterPro" id="IPR010118">
    <property type="entry name" value="Para-NH2Bz/anthranilate_synth"/>
</dbReference>
<keyword evidence="4" id="KW-0822">Tryptophan biosynthesis</keyword>
<evidence type="ECO:0000256" key="5">
    <source>
        <dbReference type="ARBA" id="ARBA00023141"/>
    </source>
</evidence>
<dbReference type="GO" id="GO:0008483">
    <property type="term" value="F:transaminase activity"/>
    <property type="evidence" value="ECO:0007669"/>
    <property type="project" value="UniProtKB-KW"/>
</dbReference>